<evidence type="ECO:0000256" key="1">
    <source>
        <dbReference type="SAM" id="MobiDB-lite"/>
    </source>
</evidence>
<name>A0ABT0GGY4_9GAMM</name>
<evidence type="ECO:0000256" key="2">
    <source>
        <dbReference type="SAM" id="Phobius"/>
    </source>
</evidence>
<protein>
    <submittedName>
        <fullName evidence="3">Prepilin-type N-terminal cleavage/methylation domain-containing protein</fullName>
    </submittedName>
</protein>
<dbReference type="InterPro" id="IPR045584">
    <property type="entry name" value="Pilin-like"/>
</dbReference>
<dbReference type="PROSITE" id="PS00409">
    <property type="entry name" value="PROKAR_NTER_METHYL"/>
    <property type="match status" value="1"/>
</dbReference>
<feature type="region of interest" description="Disordered" evidence="1">
    <location>
        <begin position="208"/>
        <end position="231"/>
    </location>
</feature>
<dbReference type="RefSeq" id="WP_248208156.1">
    <property type="nucleotide sequence ID" value="NZ_JALNMH010000006.1"/>
</dbReference>
<gene>
    <name evidence="3" type="ORF">M0G41_08945</name>
</gene>
<proteinExistence type="predicted"/>
<evidence type="ECO:0000313" key="3">
    <source>
        <dbReference type="EMBL" id="MCK7593796.1"/>
    </source>
</evidence>
<comment type="caution">
    <text evidence="3">The sequence shown here is derived from an EMBL/GenBank/DDBJ whole genome shotgun (WGS) entry which is preliminary data.</text>
</comment>
<keyword evidence="2" id="KW-0812">Transmembrane</keyword>
<dbReference type="Proteomes" id="UP001431449">
    <property type="component" value="Unassembled WGS sequence"/>
</dbReference>
<sequence length="248" mass="26672">MPRPPTPPACTDRFLFLDEMTRMPAPDLHTLPPRQRGFSLLELSVVLVVIAVIIGAVSVGGDIQRNANYQRVASQHVQAWAVVFDTYASANNLVLGDSATAPTGKVNGADNTPLCGANLRSAVQAAGIRLPPGRAEGSEDLAVYLDASGTPQEVQVCFSSVDWHEPGATSGTYVVRKRNVMTLSRLSPALARLLDAYFDNHPDASFGRFREQSRAAQTTPTSSTWSQNESAIDEAQSASLSAYLLMNR</sequence>
<dbReference type="EMBL" id="JALNMH010000006">
    <property type="protein sequence ID" value="MCK7593796.1"/>
    <property type="molecule type" value="Genomic_DNA"/>
</dbReference>
<evidence type="ECO:0000313" key="4">
    <source>
        <dbReference type="Proteomes" id="UP001431449"/>
    </source>
</evidence>
<feature type="compositionally biased region" description="Polar residues" evidence="1">
    <location>
        <begin position="214"/>
        <end position="231"/>
    </location>
</feature>
<organism evidence="3 4">
    <name type="scientific">Pseudomarimonas salicorniae</name>
    <dbReference type="NCBI Taxonomy" id="2933270"/>
    <lineage>
        <taxon>Bacteria</taxon>
        <taxon>Pseudomonadati</taxon>
        <taxon>Pseudomonadota</taxon>
        <taxon>Gammaproteobacteria</taxon>
        <taxon>Lysobacterales</taxon>
        <taxon>Lysobacteraceae</taxon>
        <taxon>Pseudomarimonas</taxon>
    </lineage>
</organism>
<reference evidence="3" key="1">
    <citation type="submission" date="2022-04" db="EMBL/GenBank/DDBJ databases">
        <title>Lysobacter sp. CAU 1642 isolated from sea sand.</title>
        <authorList>
            <person name="Kim W."/>
        </authorList>
    </citation>
    <scope>NUCLEOTIDE SEQUENCE</scope>
    <source>
        <strain evidence="3">CAU 1642</strain>
    </source>
</reference>
<dbReference type="NCBIfam" id="TIGR02532">
    <property type="entry name" value="IV_pilin_GFxxxE"/>
    <property type="match status" value="1"/>
</dbReference>
<keyword evidence="2" id="KW-1133">Transmembrane helix</keyword>
<keyword evidence="2" id="KW-0472">Membrane</keyword>
<dbReference type="Pfam" id="PF07963">
    <property type="entry name" value="N_methyl"/>
    <property type="match status" value="1"/>
</dbReference>
<feature type="transmembrane region" description="Helical" evidence="2">
    <location>
        <begin position="38"/>
        <end position="61"/>
    </location>
</feature>
<dbReference type="InterPro" id="IPR012902">
    <property type="entry name" value="N_methyl_site"/>
</dbReference>
<dbReference type="SUPFAM" id="SSF54523">
    <property type="entry name" value="Pili subunits"/>
    <property type="match status" value="1"/>
</dbReference>
<accession>A0ABT0GGY4</accession>
<keyword evidence="4" id="KW-1185">Reference proteome</keyword>